<dbReference type="EMBL" id="FQTY01000014">
    <property type="protein sequence ID" value="SHE99072.1"/>
    <property type="molecule type" value="Genomic_DNA"/>
</dbReference>
<name>A0A1M4Y0R3_9FIRM</name>
<keyword evidence="4 7" id="KW-0808">Transferase</keyword>
<keyword evidence="9" id="KW-1185">Reference proteome</keyword>
<dbReference type="GeneID" id="90995928"/>
<dbReference type="InterPro" id="IPR001228">
    <property type="entry name" value="IspD"/>
</dbReference>
<evidence type="ECO:0000256" key="1">
    <source>
        <dbReference type="ARBA" id="ARBA00001282"/>
    </source>
</evidence>
<evidence type="ECO:0000256" key="7">
    <source>
        <dbReference type="HAMAP-Rule" id="MF_00108"/>
    </source>
</evidence>
<evidence type="ECO:0000313" key="9">
    <source>
        <dbReference type="Proteomes" id="UP000184114"/>
    </source>
</evidence>
<dbReference type="InterPro" id="IPR034683">
    <property type="entry name" value="IspD/TarI"/>
</dbReference>
<keyword evidence="6 7" id="KW-0414">Isoprene biosynthesis</keyword>
<dbReference type="SUPFAM" id="SSF53448">
    <property type="entry name" value="Nucleotide-diphospho-sugar transferases"/>
    <property type="match status" value="1"/>
</dbReference>
<dbReference type="HAMAP" id="MF_00108">
    <property type="entry name" value="IspD"/>
    <property type="match status" value="1"/>
</dbReference>
<dbReference type="STRING" id="1123404.SAMN02745784_02458"/>
<sequence length="246" mass="27836">MYENYYVSVIIAAAGMSNRMGSKINKQFIAVGGKPILAHTIEKFERCRYIDEIILVAKEEEIEYCRKEIVKKYKFNKVANIIRGGKERQDSIYNGILALSEKTDIVLTHDGARPFVKIENIEDGIKGTIAHGACVIGVPVTDTIKVVGENKTIDNTPQRALLWAAQTPQCFFKHILIKGYEKAIDNGFVGTDDSSIVERIGYDVKMIMGSYENIKITTPEDIILAESLFKDKGMIFRRREFVFQSR</sequence>
<feature type="site" description="Positions MEP for the nucleophilic attack" evidence="7">
    <location>
        <position position="215"/>
    </location>
</feature>
<dbReference type="UniPathway" id="UPA00056">
    <property type="reaction ID" value="UER00093"/>
</dbReference>
<organism evidence="8 9">
    <name type="scientific">Tissierella praeacuta DSM 18095</name>
    <dbReference type="NCBI Taxonomy" id="1123404"/>
    <lineage>
        <taxon>Bacteria</taxon>
        <taxon>Bacillati</taxon>
        <taxon>Bacillota</taxon>
        <taxon>Tissierellia</taxon>
        <taxon>Tissierellales</taxon>
        <taxon>Tissierellaceae</taxon>
        <taxon>Tissierella</taxon>
    </lineage>
</organism>
<dbReference type="InterPro" id="IPR018294">
    <property type="entry name" value="ISPD_synthase_CS"/>
</dbReference>
<comment type="catalytic activity">
    <reaction evidence="1 7">
        <text>2-C-methyl-D-erythritol 4-phosphate + CTP + H(+) = 4-CDP-2-C-methyl-D-erythritol + diphosphate</text>
        <dbReference type="Rhea" id="RHEA:13429"/>
        <dbReference type="ChEBI" id="CHEBI:15378"/>
        <dbReference type="ChEBI" id="CHEBI:33019"/>
        <dbReference type="ChEBI" id="CHEBI:37563"/>
        <dbReference type="ChEBI" id="CHEBI:57823"/>
        <dbReference type="ChEBI" id="CHEBI:58262"/>
        <dbReference type="EC" id="2.7.7.60"/>
    </reaction>
</comment>
<dbReference type="InterPro" id="IPR050088">
    <property type="entry name" value="IspD/TarI_cytidylyltransf_bact"/>
</dbReference>
<feature type="site" description="Transition state stabilizer" evidence="7">
    <location>
        <position position="26"/>
    </location>
</feature>
<evidence type="ECO:0000256" key="2">
    <source>
        <dbReference type="ARBA" id="ARBA00004787"/>
    </source>
</evidence>
<gene>
    <name evidence="7" type="primary">ispD</name>
    <name evidence="8" type="ORF">SAMN02745784_02458</name>
</gene>
<dbReference type="AlphaFoldDB" id="A0A1M4Y0R3"/>
<dbReference type="EC" id="2.7.7.60" evidence="7"/>
<comment type="similarity">
    <text evidence="3 7">Belongs to the IspD/TarI cytidylyltransferase family. IspD subfamily.</text>
</comment>
<dbReference type="Gene3D" id="3.90.550.10">
    <property type="entry name" value="Spore Coat Polysaccharide Biosynthesis Protein SpsA, Chain A"/>
    <property type="match status" value="1"/>
</dbReference>
<reference evidence="9" key="1">
    <citation type="submission" date="2016-11" db="EMBL/GenBank/DDBJ databases">
        <authorList>
            <person name="Varghese N."/>
            <person name="Submissions S."/>
        </authorList>
    </citation>
    <scope>NUCLEOTIDE SEQUENCE [LARGE SCALE GENOMIC DNA]</scope>
    <source>
        <strain evidence="9">DSM 18095</strain>
    </source>
</reference>
<dbReference type="InterPro" id="IPR029044">
    <property type="entry name" value="Nucleotide-diphossugar_trans"/>
</dbReference>
<feature type="site" description="Positions MEP for the nucleophilic attack" evidence="7">
    <location>
        <position position="159"/>
    </location>
</feature>
<dbReference type="CDD" id="cd02516">
    <property type="entry name" value="CDP-ME_synthetase"/>
    <property type="match status" value="1"/>
</dbReference>
<comment type="function">
    <text evidence="7">Catalyzes the formation of 4-diphosphocytidyl-2-C-methyl-D-erythritol from CTP and 2-C-methyl-D-erythritol 4-phosphate (MEP).</text>
</comment>
<proteinExistence type="inferred from homology"/>
<dbReference type="Proteomes" id="UP000184114">
    <property type="component" value="Unassembled WGS sequence"/>
</dbReference>
<evidence type="ECO:0000256" key="5">
    <source>
        <dbReference type="ARBA" id="ARBA00022695"/>
    </source>
</evidence>
<dbReference type="PANTHER" id="PTHR32125:SF4">
    <property type="entry name" value="2-C-METHYL-D-ERYTHRITOL 4-PHOSPHATE CYTIDYLYLTRANSFERASE, CHLOROPLASTIC"/>
    <property type="match status" value="1"/>
</dbReference>
<dbReference type="NCBIfam" id="TIGR00453">
    <property type="entry name" value="ispD"/>
    <property type="match status" value="1"/>
</dbReference>
<comment type="pathway">
    <text evidence="2 7">Isoprenoid biosynthesis; isopentenyl diphosphate biosynthesis via DXP pathway; isopentenyl diphosphate from 1-deoxy-D-xylulose 5-phosphate: step 2/6.</text>
</comment>
<protein>
    <recommendedName>
        <fullName evidence="7">2-C-methyl-D-erythritol 4-phosphate cytidylyltransferase</fullName>
        <ecNumber evidence="7">2.7.7.60</ecNumber>
    </recommendedName>
    <alternativeName>
        <fullName evidence="7">4-diphosphocytidyl-2C-methyl-D-erythritol synthase</fullName>
    </alternativeName>
    <alternativeName>
        <fullName evidence="7">MEP cytidylyltransferase</fullName>
        <shortName evidence="7">MCT</shortName>
    </alternativeName>
</protein>
<dbReference type="GO" id="GO:0050518">
    <property type="term" value="F:2-C-methyl-D-erythritol 4-phosphate cytidylyltransferase activity"/>
    <property type="evidence" value="ECO:0007669"/>
    <property type="project" value="UniProtKB-UniRule"/>
</dbReference>
<evidence type="ECO:0000313" key="8">
    <source>
        <dbReference type="EMBL" id="SHE99072.1"/>
    </source>
</evidence>
<dbReference type="Pfam" id="PF01128">
    <property type="entry name" value="IspD"/>
    <property type="match status" value="1"/>
</dbReference>
<dbReference type="GO" id="GO:0019288">
    <property type="term" value="P:isopentenyl diphosphate biosynthetic process, methylerythritol 4-phosphate pathway"/>
    <property type="evidence" value="ECO:0007669"/>
    <property type="project" value="UniProtKB-UniRule"/>
</dbReference>
<evidence type="ECO:0000256" key="6">
    <source>
        <dbReference type="ARBA" id="ARBA00023229"/>
    </source>
</evidence>
<dbReference type="RefSeq" id="WP_072976694.1">
    <property type="nucleotide sequence ID" value="NZ_FQTY01000014.1"/>
</dbReference>
<accession>A0A1M4Y0R3</accession>
<evidence type="ECO:0000256" key="4">
    <source>
        <dbReference type="ARBA" id="ARBA00022679"/>
    </source>
</evidence>
<dbReference type="PANTHER" id="PTHR32125">
    <property type="entry name" value="2-C-METHYL-D-ERYTHRITOL 4-PHOSPHATE CYTIDYLYLTRANSFERASE, CHLOROPLASTIC"/>
    <property type="match status" value="1"/>
</dbReference>
<dbReference type="FunFam" id="3.90.550.10:FF:000003">
    <property type="entry name" value="2-C-methyl-D-erythritol 4-phosphate cytidylyltransferase"/>
    <property type="match status" value="1"/>
</dbReference>
<feature type="site" description="Transition state stabilizer" evidence="7">
    <location>
        <position position="19"/>
    </location>
</feature>
<evidence type="ECO:0000256" key="3">
    <source>
        <dbReference type="ARBA" id="ARBA00009789"/>
    </source>
</evidence>
<dbReference type="PROSITE" id="PS01295">
    <property type="entry name" value="ISPD"/>
    <property type="match status" value="1"/>
</dbReference>
<keyword evidence="5 7" id="KW-0548">Nucleotidyltransferase</keyword>